<dbReference type="EMBL" id="KV428034">
    <property type="protein sequence ID" value="KZT40309.1"/>
    <property type="molecule type" value="Genomic_DNA"/>
</dbReference>
<gene>
    <name evidence="2" type="ORF">SISSUDRAFT_1044387</name>
</gene>
<evidence type="ECO:0000313" key="3">
    <source>
        <dbReference type="Proteomes" id="UP000076798"/>
    </source>
</evidence>
<keyword evidence="3" id="KW-1185">Reference proteome</keyword>
<proteinExistence type="predicted"/>
<accession>A0A166F5T2</accession>
<name>A0A166F5T2_9AGAM</name>
<reference evidence="2 3" key="1">
    <citation type="journal article" date="2016" name="Mol. Biol. Evol.">
        <title>Comparative Genomics of Early-Diverging Mushroom-Forming Fungi Provides Insights into the Origins of Lignocellulose Decay Capabilities.</title>
        <authorList>
            <person name="Nagy L.G."/>
            <person name="Riley R."/>
            <person name="Tritt A."/>
            <person name="Adam C."/>
            <person name="Daum C."/>
            <person name="Floudas D."/>
            <person name="Sun H."/>
            <person name="Yadav J.S."/>
            <person name="Pangilinan J."/>
            <person name="Larsson K.H."/>
            <person name="Matsuura K."/>
            <person name="Barry K."/>
            <person name="Labutti K."/>
            <person name="Kuo R."/>
            <person name="Ohm R.A."/>
            <person name="Bhattacharya S.S."/>
            <person name="Shirouzu T."/>
            <person name="Yoshinaga Y."/>
            <person name="Martin F.M."/>
            <person name="Grigoriev I.V."/>
            <person name="Hibbett D.S."/>
        </authorList>
    </citation>
    <scope>NUCLEOTIDE SEQUENCE [LARGE SCALE GENOMIC DNA]</scope>
    <source>
        <strain evidence="2 3">HHB10207 ss-3</strain>
    </source>
</reference>
<sequence>MTNSHISSLYQAPKIVVSPTEVRSPDELHETIIADVHTRAPPHERRRWTHQMISSSPFPSHRHI</sequence>
<dbReference type="Proteomes" id="UP000076798">
    <property type="component" value="Unassembled WGS sequence"/>
</dbReference>
<feature type="region of interest" description="Disordered" evidence="1">
    <location>
        <begin position="41"/>
        <end position="64"/>
    </location>
</feature>
<evidence type="ECO:0000256" key="1">
    <source>
        <dbReference type="SAM" id="MobiDB-lite"/>
    </source>
</evidence>
<organism evidence="2 3">
    <name type="scientific">Sistotremastrum suecicum HHB10207 ss-3</name>
    <dbReference type="NCBI Taxonomy" id="1314776"/>
    <lineage>
        <taxon>Eukaryota</taxon>
        <taxon>Fungi</taxon>
        <taxon>Dikarya</taxon>
        <taxon>Basidiomycota</taxon>
        <taxon>Agaricomycotina</taxon>
        <taxon>Agaricomycetes</taxon>
        <taxon>Sistotremastrales</taxon>
        <taxon>Sistotremastraceae</taxon>
        <taxon>Sistotremastrum</taxon>
    </lineage>
</organism>
<protein>
    <submittedName>
        <fullName evidence="2">Uncharacterized protein</fullName>
    </submittedName>
</protein>
<dbReference type="AlphaFoldDB" id="A0A166F5T2"/>
<evidence type="ECO:0000313" key="2">
    <source>
        <dbReference type="EMBL" id="KZT40309.1"/>
    </source>
</evidence>